<dbReference type="Proteomes" id="UP000463224">
    <property type="component" value="Unassembled WGS sequence"/>
</dbReference>
<protein>
    <submittedName>
        <fullName evidence="2">DUF4387 family protein</fullName>
    </submittedName>
</protein>
<gene>
    <name evidence="2" type="ORF">GN330_13970</name>
</gene>
<dbReference type="RefSeq" id="WP_156713299.1">
    <property type="nucleotide sequence ID" value="NZ_WPHG01000003.1"/>
</dbReference>
<accession>A0A844QG66</accession>
<evidence type="ECO:0000313" key="2">
    <source>
        <dbReference type="EMBL" id="MVA98352.1"/>
    </source>
</evidence>
<evidence type="ECO:0000313" key="3">
    <source>
        <dbReference type="Proteomes" id="UP000463224"/>
    </source>
</evidence>
<feature type="domain" description="DUF4387" evidence="1">
    <location>
        <begin position="6"/>
        <end position="102"/>
    </location>
</feature>
<reference evidence="2 3" key="1">
    <citation type="submission" date="2019-12" db="EMBL/GenBank/DDBJ databases">
        <title>Nitratireductor arenosus sp. nov., Isolated from sea sand, Jeju island, South Korea.</title>
        <authorList>
            <person name="Kim W."/>
        </authorList>
    </citation>
    <scope>NUCLEOTIDE SEQUENCE [LARGE SCALE GENOMIC DNA]</scope>
    <source>
        <strain evidence="2 3">CAU 1489</strain>
    </source>
</reference>
<dbReference type="InterPro" id="IPR025496">
    <property type="entry name" value="DUF4387"/>
</dbReference>
<keyword evidence="3" id="KW-1185">Reference proteome</keyword>
<dbReference type="AlphaFoldDB" id="A0A844QG66"/>
<name>A0A844QG66_9HYPH</name>
<sequence>MSSRPLHELADIVRSKNAGPYRITFDVMFTDRARYEQVRDSEAIRPQTVAAAYGLDISQISSFFHVDQAMAIKVTIIRPRAQGAAGDGDMYGCQHHVPLMNIAVPVT</sequence>
<evidence type="ECO:0000259" key="1">
    <source>
        <dbReference type="Pfam" id="PF14330"/>
    </source>
</evidence>
<organism evidence="2 3">
    <name type="scientific">Nitratireductor arenosus</name>
    <dbReference type="NCBI Taxonomy" id="2682096"/>
    <lineage>
        <taxon>Bacteria</taxon>
        <taxon>Pseudomonadati</taxon>
        <taxon>Pseudomonadota</taxon>
        <taxon>Alphaproteobacteria</taxon>
        <taxon>Hyphomicrobiales</taxon>
        <taxon>Phyllobacteriaceae</taxon>
        <taxon>Nitratireductor</taxon>
    </lineage>
</organism>
<dbReference type="EMBL" id="WPHG01000003">
    <property type="protein sequence ID" value="MVA98352.1"/>
    <property type="molecule type" value="Genomic_DNA"/>
</dbReference>
<proteinExistence type="predicted"/>
<dbReference type="Pfam" id="PF14330">
    <property type="entry name" value="DUF4387"/>
    <property type="match status" value="1"/>
</dbReference>
<comment type="caution">
    <text evidence="2">The sequence shown here is derived from an EMBL/GenBank/DDBJ whole genome shotgun (WGS) entry which is preliminary data.</text>
</comment>